<name>A0ABV9Q1T5_9BACL</name>
<keyword evidence="1" id="KW-1133">Transmembrane helix</keyword>
<dbReference type="RefSeq" id="WP_380025727.1">
    <property type="nucleotide sequence ID" value="NZ_JBHSHC010000090.1"/>
</dbReference>
<evidence type="ECO:0008006" key="4">
    <source>
        <dbReference type="Google" id="ProtNLM"/>
    </source>
</evidence>
<dbReference type="Proteomes" id="UP001596002">
    <property type="component" value="Unassembled WGS sequence"/>
</dbReference>
<comment type="caution">
    <text evidence="2">The sequence shown here is derived from an EMBL/GenBank/DDBJ whole genome shotgun (WGS) entry which is preliminary data.</text>
</comment>
<accession>A0ABV9Q1T5</accession>
<gene>
    <name evidence="2" type="ORF">ACFO8Q_10585</name>
</gene>
<protein>
    <recommendedName>
        <fullName evidence="4">Cytochrome b561 domain-containing protein</fullName>
    </recommendedName>
</protein>
<feature type="transmembrane region" description="Helical" evidence="1">
    <location>
        <begin position="12"/>
        <end position="34"/>
    </location>
</feature>
<evidence type="ECO:0000313" key="3">
    <source>
        <dbReference type="Proteomes" id="UP001596002"/>
    </source>
</evidence>
<keyword evidence="3" id="KW-1185">Reference proteome</keyword>
<evidence type="ECO:0000313" key="2">
    <source>
        <dbReference type="EMBL" id="MFC4767804.1"/>
    </source>
</evidence>
<evidence type="ECO:0000256" key="1">
    <source>
        <dbReference type="SAM" id="Phobius"/>
    </source>
</evidence>
<keyword evidence="1" id="KW-0472">Membrane</keyword>
<feature type="transmembrane region" description="Helical" evidence="1">
    <location>
        <begin position="40"/>
        <end position="65"/>
    </location>
</feature>
<keyword evidence="1" id="KW-0812">Transmembrane</keyword>
<proteinExistence type="predicted"/>
<reference evidence="3" key="1">
    <citation type="journal article" date="2019" name="Int. J. Syst. Evol. Microbiol.">
        <title>The Global Catalogue of Microorganisms (GCM) 10K type strain sequencing project: providing services to taxonomists for standard genome sequencing and annotation.</title>
        <authorList>
            <consortium name="The Broad Institute Genomics Platform"/>
            <consortium name="The Broad Institute Genome Sequencing Center for Infectious Disease"/>
            <person name="Wu L."/>
            <person name="Ma J."/>
        </authorList>
    </citation>
    <scope>NUCLEOTIDE SEQUENCE [LARGE SCALE GENOMIC DNA]</scope>
    <source>
        <strain evidence="3">WYCCWR 12678</strain>
    </source>
</reference>
<dbReference type="EMBL" id="JBHSHC010000090">
    <property type="protein sequence ID" value="MFC4767804.1"/>
    <property type="molecule type" value="Genomic_DNA"/>
</dbReference>
<sequence>MSKRHIKLLLHIKRVTIAGLIVGGSIFGSSFFITDPIHAYLLHIGLGLIVSSMLIFGFGMFVSLMGEVNTRKPIKPAKNSRSQTNGNKLNNKFQMSNKLFVIKGGKL</sequence>
<organism evidence="2 3">
    <name type="scientific">Effusibacillus consociatus</name>
    <dbReference type="NCBI Taxonomy" id="1117041"/>
    <lineage>
        <taxon>Bacteria</taxon>
        <taxon>Bacillati</taxon>
        <taxon>Bacillota</taxon>
        <taxon>Bacilli</taxon>
        <taxon>Bacillales</taxon>
        <taxon>Alicyclobacillaceae</taxon>
        <taxon>Effusibacillus</taxon>
    </lineage>
</organism>